<dbReference type="InterPro" id="IPR037522">
    <property type="entry name" value="HD_GYP_dom"/>
</dbReference>
<dbReference type="PROSITE" id="PS51832">
    <property type="entry name" value="HD_GYP"/>
    <property type="match status" value="1"/>
</dbReference>
<protein>
    <submittedName>
        <fullName evidence="2">HD-GYP domain-containing protein</fullName>
    </submittedName>
</protein>
<evidence type="ECO:0000313" key="3">
    <source>
        <dbReference type="Proteomes" id="UP001501734"/>
    </source>
</evidence>
<feature type="domain" description="HD-GYP" evidence="1">
    <location>
        <begin position="113"/>
        <end position="308"/>
    </location>
</feature>
<dbReference type="InterPro" id="IPR003607">
    <property type="entry name" value="HD/PDEase_dom"/>
</dbReference>
<keyword evidence="3" id="KW-1185">Reference proteome</keyword>
<dbReference type="SMART" id="SM00471">
    <property type="entry name" value="HDc"/>
    <property type="match status" value="1"/>
</dbReference>
<dbReference type="Proteomes" id="UP001501734">
    <property type="component" value="Unassembled WGS sequence"/>
</dbReference>
<dbReference type="Gene3D" id="1.10.3210.10">
    <property type="entry name" value="Hypothetical protein af1432"/>
    <property type="match status" value="1"/>
</dbReference>
<dbReference type="CDD" id="cd00077">
    <property type="entry name" value="HDc"/>
    <property type="match status" value="1"/>
</dbReference>
<gene>
    <name evidence="2" type="ORF">GCM10022410_12520</name>
</gene>
<evidence type="ECO:0000259" key="1">
    <source>
        <dbReference type="PROSITE" id="PS51832"/>
    </source>
</evidence>
<dbReference type="PANTHER" id="PTHR43155:SF2">
    <property type="entry name" value="CYCLIC DI-GMP PHOSPHODIESTERASE PA4108"/>
    <property type="match status" value="1"/>
</dbReference>
<accession>A0ABP7VKT1</accession>
<comment type="caution">
    <text evidence="2">The sequence shown here is derived from an EMBL/GenBank/DDBJ whole genome shotgun (WGS) entry which is preliminary data.</text>
</comment>
<name>A0ABP7VKT1_9BACI</name>
<sequence>MRLVTTRGLREGNELAKPIYNDKGRILVQSHVKLTRPIINRLLELGVTFVYIKDELSEDILIHSTISEQVKADSIHTVKSVFKSFKDTGFKNNSFLLDKTTQKMTSVVDRLINQIQSDEQVLTLMSDIFISDDYLFEHSVDVAIYSIALANELKYSKSEIREIGLGALLHDIGKVFIPEVILKKTSQLTEGEFETIKTHPELGFEYLRKTDFPLLVAHCAYQHHERLNGSGYPRGLTGDKIHKYGKILAITDVFGAVTSDRVYRDAMLPQEGLEILYGGSGTLFDQDMVRTFRDSITIYPNGVTVELNNGAHAIVVRQNKKLSNRPVVRVFSHDNETVTPYDLDLAEELNITVVG</sequence>
<evidence type="ECO:0000313" key="2">
    <source>
        <dbReference type="EMBL" id="GAA4067948.1"/>
    </source>
</evidence>
<dbReference type="RefSeq" id="WP_344911421.1">
    <property type="nucleotide sequence ID" value="NZ_BAABDL010000067.1"/>
</dbReference>
<dbReference type="NCBIfam" id="TIGR00277">
    <property type="entry name" value="HDIG"/>
    <property type="match status" value="1"/>
</dbReference>
<dbReference type="EMBL" id="BAABDL010000067">
    <property type="protein sequence ID" value="GAA4067948.1"/>
    <property type="molecule type" value="Genomic_DNA"/>
</dbReference>
<proteinExistence type="predicted"/>
<reference evidence="3" key="1">
    <citation type="journal article" date="2019" name="Int. J. Syst. Evol. Microbiol.">
        <title>The Global Catalogue of Microorganisms (GCM) 10K type strain sequencing project: providing services to taxonomists for standard genome sequencing and annotation.</title>
        <authorList>
            <consortium name="The Broad Institute Genomics Platform"/>
            <consortium name="The Broad Institute Genome Sequencing Center for Infectious Disease"/>
            <person name="Wu L."/>
            <person name="Ma J."/>
        </authorList>
    </citation>
    <scope>NUCLEOTIDE SEQUENCE [LARGE SCALE GENOMIC DNA]</scope>
    <source>
        <strain evidence="3">JCM 17250</strain>
    </source>
</reference>
<dbReference type="InterPro" id="IPR006675">
    <property type="entry name" value="HDIG_dom"/>
</dbReference>
<organism evidence="2 3">
    <name type="scientific">Amphibacillus indicireducens</name>
    <dbReference type="NCBI Taxonomy" id="1076330"/>
    <lineage>
        <taxon>Bacteria</taxon>
        <taxon>Bacillati</taxon>
        <taxon>Bacillota</taxon>
        <taxon>Bacilli</taxon>
        <taxon>Bacillales</taxon>
        <taxon>Bacillaceae</taxon>
        <taxon>Amphibacillus</taxon>
    </lineage>
</organism>
<dbReference type="SUPFAM" id="SSF109604">
    <property type="entry name" value="HD-domain/PDEase-like"/>
    <property type="match status" value="1"/>
</dbReference>
<dbReference type="PANTHER" id="PTHR43155">
    <property type="entry name" value="CYCLIC DI-GMP PHOSPHODIESTERASE PA4108-RELATED"/>
    <property type="match status" value="1"/>
</dbReference>
<dbReference type="Pfam" id="PF13487">
    <property type="entry name" value="HD_5"/>
    <property type="match status" value="1"/>
</dbReference>